<dbReference type="InterPro" id="IPR008920">
    <property type="entry name" value="TF_FadR/GntR_C"/>
</dbReference>
<dbReference type="InterPro" id="IPR036388">
    <property type="entry name" value="WH-like_DNA-bd_sf"/>
</dbReference>
<evidence type="ECO:0000259" key="4">
    <source>
        <dbReference type="SMART" id="SM00345"/>
    </source>
</evidence>
<dbReference type="RefSeq" id="WP_083416105.1">
    <property type="nucleotide sequence ID" value="NZ_FNYY01000014.1"/>
</dbReference>
<dbReference type="PANTHER" id="PTHR43537:SF24">
    <property type="entry name" value="GLUCONATE OPERON TRANSCRIPTIONAL REPRESSOR"/>
    <property type="match status" value="1"/>
</dbReference>
<evidence type="ECO:0000313" key="6">
    <source>
        <dbReference type="EMBL" id="SEJ92321.1"/>
    </source>
</evidence>
<keyword evidence="2 6" id="KW-0238">DNA-binding</keyword>
<dbReference type="EMBL" id="FNYY01000014">
    <property type="protein sequence ID" value="SEJ92321.1"/>
    <property type="molecule type" value="Genomic_DNA"/>
</dbReference>
<dbReference type="Pfam" id="PF00392">
    <property type="entry name" value="GntR"/>
    <property type="match status" value="1"/>
</dbReference>
<evidence type="ECO:0000256" key="3">
    <source>
        <dbReference type="ARBA" id="ARBA00023163"/>
    </source>
</evidence>
<proteinExistence type="predicted"/>
<comment type="caution">
    <text evidence="6">The sequence shown here is derived from an EMBL/GenBank/DDBJ whole genome shotgun (WGS) entry which is preliminary data.</text>
</comment>
<dbReference type="SMART" id="SM00345">
    <property type="entry name" value="HTH_GNTR"/>
    <property type="match status" value="1"/>
</dbReference>
<dbReference type="Gene3D" id="1.10.10.10">
    <property type="entry name" value="Winged helix-like DNA-binding domain superfamily/Winged helix DNA-binding domain"/>
    <property type="match status" value="1"/>
</dbReference>
<evidence type="ECO:0000313" key="7">
    <source>
        <dbReference type="Proteomes" id="UP000182932"/>
    </source>
</evidence>
<feature type="domain" description="HTH gntR-type" evidence="4">
    <location>
        <begin position="14"/>
        <end position="72"/>
    </location>
</feature>
<dbReference type="SMART" id="SM00895">
    <property type="entry name" value="FCD"/>
    <property type="match status" value="1"/>
</dbReference>
<dbReference type="Pfam" id="PF07729">
    <property type="entry name" value="FCD"/>
    <property type="match status" value="1"/>
</dbReference>
<dbReference type="InterPro" id="IPR011711">
    <property type="entry name" value="GntR_C"/>
</dbReference>
<name>A0A975ZPN4_9RHOB</name>
<dbReference type="Gene3D" id="1.20.120.530">
    <property type="entry name" value="GntR ligand-binding domain-like"/>
    <property type="match status" value="1"/>
</dbReference>
<evidence type="ECO:0000259" key="5">
    <source>
        <dbReference type="SMART" id="SM00895"/>
    </source>
</evidence>
<evidence type="ECO:0000256" key="1">
    <source>
        <dbReference type="ARBA" id="ARBA00023015"/>
    </source>
</evidence>
<keyword evidence="7" id="KW-1185">Reference proteome</keyword>
<dbReference type="GO" id="GO:0003677">
    <property type="term" value="F:DNA binding"/>
    <property type="evidence" value="ECO:0007669"/>
    <property type="project" value="UniProtKB-KW"/>
</dbReference>
<dbReference type="SUPFAM" id="SSF48008">
    <property type="entry name" value="GntR ligand-binding domain-like"/>
    <property type="match status" value="1"/>
</dbReference>
<feature type="domain" description="GntR C-terminal" evidence="5">
    <location>
        <begin position="82"/>
        <end position="213"/>
    </location>
</feature>
<gene>
    <name evidence="6" type="ORF">SAMN04487940_1148</name>
</gene>
<keyword evidence="3" id="KW-0804">Transcription</keyword>
<protein>
    <submittedName>
        <fullName evidence="6">DNA-binding transcriptional regulator, GntR family</fullName>
    </submittedName>
</protein>
<accession>A0A975ZPN4</accession>
<sequence>MNTQTPVPSNAAQGVQEFFDALVEGRLSLGQTVKQSALCDVLGISLAGLREVCLLLEAEGLIEVRKRVGVKIFYPDVAFVRDTFQYRELLECEGLRRLVEAPPDNWVAEMTQLHAETLAHAERAKTAEGYRIEVKALEDRFHGSLIAAFHNRQISANYDRTMQKMYLFRLLRPESVNLANTATAFREHAQVIERVAAGDADGAVAALRTHFSGVLRRTLAT</sequence>
<dbReference type="InterPro" id="IPR000524">
    <property type="entry name" value="Tscrpt_reg_HTH_GntR"/>
</dbReference>
<dbReference type="Proteomes" id="UP000182932">
    <property type="component" value="Unassembled WGS sequence"/>
</dbReference>
<dbReference type="PANTHER" id="PTHR43537">
    <property type="entry name" value="TRANSCRIPTIONAL REGULATOR, GNTR FAMILY"/>
    <property type="match status" value="1"/>
</dbReference>
<dbReference type="GO" id="GO:0003700">
    <property type="term" value="F:DNA-binding transcription factor activity"/>
    <property type="evidence" value="ECO:0007669"/>
    <property type="project" value="InterPro"/>
</dbReference>
<keyword evidence="1" id="KW-0805">Transcription regulation</keyword>
<reference evidence="6 7" key="1">
    <citation type="submission" date="2016-10" db="EMBL/GenBank/DDBJ databases">
        <authorList>
            <person name="Varghese N."/>
            <person name="Submissions S."/>
        </authorList>
    </citation>
    <scope>NUCLEOTIDE SEQUENCE [LARGE SCALE GENOMIC DNA]</scope>
    <source>
        <strain evidence="6 7">FF3</strain>
    </source>
</reference>
<evidence type="ECO:0000256" key="2">
    <source>
        <dbReference type="ARBA" id="ARBA00023125"/>
    </source>
</evidence>
<organism evidence="6 7">
    <name type="scientific">Marinovum algicola</name>
    <dbReference type="NCBI Taxonomy" id="42444"/>
    <lineage>
        <taxon>Bacteria</taxon>
        <taxon>Pseudomonadati</taxon>
        <taxon>Pseudomonadota</taxon>
        <taxon>Alphaproteobacteria</taxon>
        <taxon>Rhodobacterales</taxon>
        <taxon>Roseobacteraceae</taxon>
        <taxon>Marinovum</taxon>
    </lineage>
</organism>
<dbReference type="SUPFAM" id="SSF46785">
    <property type="entry name" value="Winged helix' DNA-binding domain"/>
    <property type="match status" value="1"/>
</dbReference>
<dbReference type="InterPro" id="IPR036390">
    <property type="entry name" value="WH_DNA-bd_sf"/>
</dbReference>
<dbReference type="GeneID" id="80819674"/>
<dbReference type="AlphaFoldDB" id="A0A975ZPN4"/>